<gene>
    <name evidence="1" type="ORF">BV22DRAFT_737704</name>
</gene>
<keyword evidence="2" id="KW-1185">Reference proteome</keyword>
<name>A0ACB8B6L9_9AGAM</name>
<dbReference type="Proteomes" id="UP000790709">
    <property type="component" value="Unassembled WGS sequence"/>
</dbReference>
<evidence type="ECO:0000313" key="1">
    <source>
        <dbReference type="EMBL" id="KAH7921340.1"/>
    </source>
</evidence>
<dbReference type="EMBL" id="MU266531">
    <property type="protein sequence ID" value="KAH7921340.1"/>
    <property type="molecule type" value="Genomic_DNA"/>
</dbReference>
<protein>
    <submittedName>
        <fullName evidence="1">Uncharacterized protein</fullName>
    </submittedName>
</protein>
<organism evidence="1 2">
    <name type="scientific">Leucogyrophana mollusca</name>
    <dbReference type="NCBI Taxonomy" id="85980"/>
    <lineage>
        <taxon>Eukaryota</taxon>
        <taxon>Fungi</taxon>
        <taxon>Dikarya</taxon>
        <taxon>Basidiomycota</taxon>
        <taxon>Agaricomycotina</taxon>
        <taxon>Agaricomycetes</taxon>
        <taxon>Agaricomycetidae</taxon>
        <taxon>Boletales</taxon>
        <taxon>Boletales incertae sedis</taxon>
        <taxon>Leucogyrophana</taxon>
    </lineage>
</organism>
<proteinExistence type="predicted"/>
<comment type="caution">
    <text evidence="1">The sequence shown here is derived from an EMBL/GenBank/DDBJ whole genome shotgun (WGS) entry which is preliminary data.</text>
</comment>
<evidence type="ECO:0000313" key="2">
    <source>
        <dbReference type="Proteomes" id="UP000790709"/>
    </source>
</evidence>
<sequence length="557" mass="60532">MPLNGDVPSANTHVVSLTSATSGPQLVPSTSLASSAQARSSSTALPPLTQRPCETPSCDSIVPPGSRWQRCVQCSINRWRARCTRQASETVGVDNGDDAMAVDEEERLGAVTLHRVGVADAHTVAAADTGKSGPEAEGVEKPPALPPTSDVECSSPSSKSGRGLRHEPSMSSIPGWDSDLTDLSSDSGESEIESDSASEPSPRKTGLKIRLPVLASKAAQHGLRVCGIKRCNIVLPADHRWKICDPCRRHYREYQKNRLEQLRRRAAGLVSFPSPPMRSPSPEPTQKSSHAPGSPSTPLSDRLCVKTTCHAPLPPLSQYRWKCCESCRARARRAARRRKDALFGFPPSLPPTPPPDDAIQRYPTFQHLGTLLAAFKARLGRFMEAQVLYLRAKLQVAGGEALARLNPVLFAFDGEFATVTGQKELDIEGRWVDPQGRGGDMTELERDMKRQDEVMDVVRDLNGTLCTEFKSTEALAIKTGGIIMRFSCALEMIVPLRPLSLPLPDCAAAACDKPPEDAPQTPYTKGMTGELEVAVVPDNSHRLFIGQRTIIRFRMLG</sequence>
<reference evidence="1" key="1">
    <citation type="journal article" date="2021" name="New Phytol.">
        <title>Evolutionary innovations through gain and loss of genes in the ectomycorrhizal Boletales.</title>
        <authorList>
            <person name="Wu G."/>
            <person name="Miyauchi S."/>
            <person name="Morin E."/>
            <person name="Kuo A."/>
            <person name="Drula E."/>
            <person name="Varga T."/>
            <person name="Kohler A."/>
            <person name="Feng B."/>
            <person name="Cao Y."/>
            <person name="Lipzen A."/>
            <person name="Daum C."/>
            <person name="Hundley H."/>
            <person name="Pangilinan J."/>
            <person name="Johnson J."/>
            <person name="Barry K."/>
            <person name="LaButti K."/>
            <person name="Ng V."/>
            <person name="Ahrendt S."/>
            <person name="Min B."/>
            <person name="Choi I.G."/>
            <person name="Park H."/>
            <person name="Plett J.M."/>
            <person name="Magnuson J."/>
            <person name="Spatafora J.W."/>
            <person name="Nagy L.G."/>
            <person name="Henrissat B."/>
            <person name="Grigoriev I.V."/>
            <person name="Yang Z.L."/>
            <person name="Xu J."/>
            <person name="Martin F.M."/>
        </authorList>
    </citation>
    <scope>NUCLEOTIDE SEQUENCE</scope>
    <source>
        <strain evidence="1">KUC20120723A-06</strain>
    </source>
</reference>
<accession>A0ACB8B6L9</accession>